<accession>A0A066XT32</accession>
<sequence length="96" mass="9681">MGAAVCSSARLDQRVAAGRGGETCLQVPVTKTDGMHFGHLEKAGQLGPTDRRQTRGGGFQAPNVPATSSSGPAVFVSEPSPSCDAVALETGLDGVV</sequence>
<evidence type="ECO:0000313" key="2">
    <source>
        <dbReference type="EMBL" id="KDN70854.1"/>
    </source>
</evidence>
<dbReference type="AlphaFoldDB" id="A0A066XT32"/>
<dbReference type="Proteomes" id="UP000027238">
    <property type="component" value="Unassembled WGS sequence"/>
</dbReference>
<dbReference type="HOGENOM" id="CLU_2359639_0_0_1"/>
<name>A0A066XT32_COLSU</name>
<comment type="caution">
    <text evidence="2">The sequence shown here is derived from an EMBL/GenBank/DDBJ whole genome shotgun (WGS) entry which is preliminary data.</text>
</comment>
<organism evidence="2 3">
    <name type="scientific">Colletotrichum sublineola</name>
    <name type="common">Sorghum anthracnose fungus</name>
    <dbReference type="NCBI Taxonomy" id="1173701"/>
    <lineage>
        <taxon>Eukaryota</taxon>
        <taxon>Fungi</taxon>
        <taxon>Dikarya</taxon>
        <taxon>Ascomycota</taxon>
        <taxon>Pezizomycotina</taxon>
        <taxon>Sordariomycetes</taxon>
        <taxon>Hypocreomycetidae</taxon>
        <taxon>Glomerellales</taxon>
        <taxon>Glomerellaceae</taxon>
        <taxon>Colletotrichum</taxon>
        <taxon>Colletotrichum graminicola species complex</taxon>
    </lineage>
</organism>
<dbReference type="EMBL" id="JMSE01000279">
    <property type="protein sequence ID" value="KDN70854.1"/>
    <property type="molecule type" value="Genomic_DNA"/>
</dbReference>
<protein>
    <submittedName>
        <fullName evidence="2">Uncharacterized protein</fullName>
    </submittedName>
</protein>
<evidence type="ECO:0000313" key="3">
    <source>
        <dbReference type="Proteomes" id="UP000027238"/>
    </source>
</evidence>
<gene>
    <name evidence="2" type="ORF">CSUB01_04367</name>
</gene>
<reference evidence="3" key="1">
    <citation type="journal article" date="2014" name="Genome Announc.">
        <title>Draft genome sequence of Colletotrichum sublineola, a destructive pathogen of cultivated sorghum.</title>
        <authorList>
            <person name="Baroncelli R."/>
            <person name="Sanz-Martin J.M."/>
            <person name="Rech G.E."/>
            <person name="Sukno S.A."/>
            <person name="Thon M.R."/>
        </authorList>
    </citation>
    <scope>NUCLEOTIDE SEQUENCE [LARGE SCALE GENOMIC DNA]</scope>
    <source>
        <strain evidence="3">TX430BB</strain>
    </source>
</reference>
<evidence type="ECO:0000256" key="1">
    <source>
        <dbReference type="SAM" id="MobiDB-lite"/>
    </source>
</evidence>
<feature type="region of interest" description="Disordered" evidence="1">
    <location>
        <begin position="38"/>
        <end position="77"/>
    </location>
</feature>
<proteinExistence type="predicted"/>
<keyword evidence="3" id="KW-1185">Reference proteome</keyword>